<dbReference type="AlphaFoldDB" id="A0A9X3PHT0"/>
<keyword evidence="5" id="KW-1185">Reference proteome</keyword>
<feature type="compositionally biased region" description="Basic and acidic residues" evidence="1">
    <location>
        <begin position="1"/>
        <end position="10"/>
    </location>
</feature>
<name>A0A9X3PHT0_9ACTN</name>
<accession>A0A9X3PHT0</accession>
<evidence type="ECO:0000313" key="4">
    <source>
        <dbReference type="Proteomes" id="UP001145799"/>
    </source>
</evidence>
<comment type="caution">
    <text evidence="2">The sequence shown here is derived from an EMBL/GenBank/DDBJ whole genome shotgun (WGS) entry which is preliminary data.</text>
</comment>
<dbReference type="EMBL" id="JAVDYD010000001">
    <property type="protein sequence ID" value="MDR7339264.1"/>
    <property type="molecule type" value="Genomic_DNA"/>
</dbReference>
<evidence type="ECO:0000313" key="2">
    <source>
        <dbReference type="EMBL" id="MDA1384305.1"/>
    </source>
</evidence>
<feature type="region of interest" description="Disordered" evidence="1">
    <location>
        <begin position="1"/>
        <end position="24"/>
    </location>
</feature>
<evidence type="ECO:0000313" key="5">
    <source>
        <dbReference type="Proteomes" id="UP001183604"/>
    </source>
</evidence>
<evidence type="ECO:0000256" key="1">
    <source>
        <dbReference type="SAM" id="MobiDB-lite"/>
    </source>
</evidence>
<evidence type="ECO:0000313" key="3">
    <source>
        <dbReference type="EMBL" id="MDR7339264.1"/>
    </source>
</evidence>
<proteinExistence type="predicted"/>
<dbReference type="EMBL" id="JAPZVQ010000002">
    <property type="protein sequence ID" value="MDA1384305.1"/>
    <property type="molecule type" value="Genomic_DNA"/>
</dbReference>
<dbReference type="Proteomes" id="UP001145799">
    <property type="component" value="Unassembled WGS sequence"/>
</dbReference>
<protein>
    <submittedName>
        <fullName evidence="2">Uncharacterized protein</fullName>
    </submittedName>
</protein>
<sequence>MDERRTDVRYTPHQGDASWSADWEPANSQGAPVGWDGLGETEFLYEQFWVDVALVIGGVDFSRQYLPVLDFALAWASAPIVLRDKPRIDLASSVEALTFHVGREGSTVTVRSNAHEGEAEITWIELENLVDAMIERAFAILHGHHPELRTNPYLLELRERLANLGR</sequence>
<gene>
    <name evidence="3" type="ORF">J2S69_002983</name>
    <name evidence="2" type="ORF">O2L01_04855</name>
</gene>
<reference evidence="3 5" key="2">
    <citation type="submission" date="2023-07" db="EMBL/GenBank/DDBJ databases">
        <title>Sequencing the genomes of 1000 actinobacteria strains.</title>
        <authorList>
            <person name="Klenk H.-P."/>
        </authorList>
    </citation>
    <scope>NUCLEOTIDE SEQUENCE [LARGE SCALE GENOMIC DNA]</scope>
    <source>
        <strain evidence="3 5">DSM 44724</strain>
    </source>
</reference>
<dbReference type="RefSeq" id="WP_270120736.1">
    <property type="nucleotide sequence ID" value="NZ_BAAAOM010000004.1"/>
</dbReference>
<reference evidence="2" key="1">
    <citation type="submission" date="2022-12" db="EMBL/GenBank/DDBJ databases">
        <title>Gycomyces niveus sp.nov., a novel actinomycete isolated from soil in Shouguang.</title>
        <authorList>
            <person name="Yang X."/>
        </authorList>
    </citation>
    <scope>NUCLEOTIDE SEQUENCE</scope>
    <source>
        <strain evidence="2">DSM 44724</strain>
    </source>
</reference>
<dbReference type="Proteomes" id="UP001183604">
    <property type="component" value="Unassembled WGS sequence"/>
</dbReference>
<organism evidence="2 4">
    <name type="scientific">Glycomyces lechevalierae</name>
    <dbReference type="NCBI Taxonomy" id="256034"/>
    <lineage>
        <taxon>Bacteria</taxon>
        <taxon>Bacillati</taxon>
        <taxon>Actinomycetota</taxon>
        <taxon>Actinomycetes</taxon>
        <taxon>Glycomycetales</taxon>
        <taxon>Glycomycetaceae</taxon>
        <taxon>Glycomyces</taxon>
    </lineage>
</organism>